<keyword evidence="3" id="KW-1003">Cell membrane</keyword>
<dbReference type="Gene3D" id="1.20.1640.10">
    <property type="entry name" value="Multidrug efflux transporter AcrB transmembrane domain"/>
    <property type="match status" value="2"/>
</dbReference>
<evidence type="ECO:0000256" key="5">
    <source>
        <dbReference type="ARBA" id="ARBA00022989"/>
    </source>
</evidence>
<dbReference type="InterPro" id="IPR000731">
    <property type="entry name" value="SSD"/>
</dbReference>
<dbReference type="InterPro" id="IPR004869">
    <property type="entry name" value="MMPL_dom"/>
</dbReference>
<dbReference type="Proteomes" id="UP000045782">
    <property type="component" value="Unassembled WGS sequence"/>
</dbReference>
<evidence type="ECO:0000259" key="8">
    <source>
        <dbReference type="PROSITE" id="PS50156"/>
    </source>
</evidence>
<protein>
    <submittedName>
        <fullName evidence="9">Probable conserved membrane protein, MmpL family</fullName>
    </submittedName>
</protein>
<feature type="transmembrane region" description="Helical" evidence="7">
    <location>
        <begin position="205"/>
        <end position="225"/>
    </location>
</feature>
<feature type="transmembrane region" description="Helical" evidence="7">
    <location>
        <begin position="179"/>
        <end position="198"/>
    </location>
</feature>
<sequence>MMLERLARSVIAAPRLVLGMALLIAIAAGIFGIPVTKHLAAGGQQDPNSESAYVTKALRDKFDISDQSLVFMLTSEQGVKSPQMRAVAADLERQLKDSGVVINLTSAWTAPPEVAEELLGADGQAGLIVAGLTGGENDAQKHAAKLIKSLAVDRDGVAVKAGGVATLYNQIVTQSEKDLLVMESIAIPISFVVLVWIFGGLYAALLPLVVGVFSIVGAMSILRGLTYVTDVSVFALNLAVAMGLALAIDYSLLIISRYREEVNAGKPRDEALVLTMTTAGRTVLFSALTVALALVALILFPMYFLKSFGYAGVAVVFVGAIAALVIVPAVVTLLGDRIDALDVRRLIRRVLGRPQPVAKDVTESFWYRTTKRVMARAVPIAIIIVSALVVLGLPFLDGKFGFPDDRVLPASASAHQVGNEMRRNFNNNSSTNLSVIAEGVGSVPPKEIDEYAADLSNIEDVKEVAAPTGAFIRGMKVGPPASATGIKNDTALFTVQTAAKPYTEAAERQLDAIHALPGPADVLVKIGGGAQLDRDAVDGIVHKLPLVLAIIAVVTFVLLFLLTGSVILPIKALVLNVLSLTATFGALIWIFQEGHLGGFGTEVTGTIVATMPMLLFCIAFGLSMDYEVFLISRIREYWMASGRTRADNDEAVALGVARTGRVVTAAALIMAIAFAALMAAQVSFMRMFGTGLTIAILVDATIIRMLLVPSFMRLLGRFNWWAPKPLVTLHERIGFSD</sequence>
<reference evidence="9 10" key="1">
    <citation type="submission" date="2015-03" db="EMBL/GenBank/DDBJ databases">
        <authorList>
            <person name="Murphy D."/>
        </authorList>
    </citation>
    <scope>NUCLEOTIDE SEQUENCE [LARGE SCALE GENOMIC DNA]</scope>
    <source>
        <strain evidence="9 10">PAP088</strain>
    </source>
</reference>
<keyword evidence="5 7" id="KW-1133">Transmembrane helix</keyword>
<evidence type="ECO:0000256" key="4">
    <source>
        <dbReference type="ARBA" id="ARBA00022692"/>
    </source>
</evidence>
<feature type="transmembrane region" description="Helical" evidence="7">
    <location>
        <begin position="662"/>
        <end position="682"/>
    </location>
</feature>
<keyword evidence="4 7" id="KW-0812">Transmembrane</keyword>
<dbReference type="Pfam" id="PF03176">
    <property type="entry name" value="MMPL"/>
    <property type="match status" value="2"/>
</dbReference>
<dbReference type="PANTHER" id="PTHR33406:SF11">
    <property type="entry name" value="MEMBRANE PROTEIN SCO6666-RELATED"/>
    <property type="match status" value="1"/>
</dbReference>
<name>A0A0U0ZM66_9MYCO</name>
<dbReference type="PANTHER" id="PTHR33406">
    <property type="entry name" value="MEMBRANE PROTEIN MJ1562-RELATED"/>
    <property type="match status" value="1"/>
</dbReference>
<evidence type="ECO:0000313" key="9">
    <source>
        <dbReference type="EMBL" id="CPV54253.1"/>
    </source>
</evidence>
<feature type="transmembrane region" description="Helical" evidence="7">
    <location>
        <begin position="231"/>
        <end position="253"/>
    </location>
</feature>
<feature type="transmembrane region" description="Helical" evidence="7">
    <location>
        <begin position="283"/>
        <end position="304"/>
    </location>
</feature>
<feature type="transmembrane region" description="Helical" evidence="7">
    <location>
        <begin position="310"/>
        <end position="335"/>
    </location>
</feature>
<accession>A0A0U0ZM66</accession>
<organism evidence="9 10">
    <name type="scientific">Mycobacteroides abscessus</name>
    <dbReference type="NCBI Taxonomy" id="36809"/>
    <lineage>
        <taxon>Bacteria</taxon>
        <taxon>Bacillati</taxon>
        <taxon>Actinomycetota</taxon>
        <taxon>Actinomycetes</taxon>
        <taxon>Mycobacteriales</taxon>
        <taxon>Mycobacteriaceae</taxon>
        <taxon>Mycobacteroides</taxon>
    </lineage>
</organism>
<feature type="transmembrane region" description="Helical" evidence="7">
    <location>
        <begin position="603"/>
        <end position="623"/>
    </location>
</feature>
<dbReference type="EMBL" id="CSWP01000004">
    <property type="protein sequence ID" value="CPV54253.1"/>
    <property type="molecule type" value="Genomic_DNA"/>
</dbReference>
<evidence type="ECO:0000313" key="10">
    <source>
        <dbReference type="Proteomes" id="UP000045782"/>
    </source>
</evidence>
<comment type="similarity">
    <text evidence="2">Belongs to the resistance-nodulation-cell division (RND) (TC 2.A.6) family. MmpL subfamily.</text>
</comment>
<feature type="transmembrane region" description="Helical" evidence="7">
    <location>
        <begin position="546"/>
        <end position="568"/>
    </location>
</feature>
<feature type="transmembrane region" description="Helical" evidence="7">
    <location>
        <begin position="377"/>
        <end position="396"/>
    </location>
</feature>
<comment type="subcellular location">
    <subcellularLocation>
        <location evidence="1">Cell membrane</location>
        <topology evidence="1">Multi-pass membrane protein</topology>
    </subcellularLocation>
</comment>
<evidence type="ECO:0000256" key="2">
    <source>
        <dbReference type="ARBA" id="ARBA00010157"/>
    </source>
</evidence>
<dbReference type="SUPFAM" id="SSF82866">
    <property type="entry name" value="Multidrug efflux transporter AcrB transmembrane domain"/>
    <property type="match status" value="2"/>
</dbReference>
<feature type="transmembrane region" description="Helical" evidence="7">
    <location>
        <begin position="573"/>
        <end position="591"/>
    </location>
</feature>
<dbReference type="AlphaFoldDB" id="A0A0U0ZM66"/>
<keyword evidence="6 7" id="KW-0472">Membrane</keyword>
<dbReference type="GO" id="GO:0005886">
    <property type="term" value="C:plasma membrane"/>
    <property type="evidence" value="ECO:0007669"/>
    <property type="project" value="UniProtKB-SubCell"/>
</dbReference>
<gene>
    <name evidence="9" type="primary">ydgH_1</name>
    <name evidence="9" type="ORF">ERS075579_02599</name>
</gene>
<dbReference type="InterPro" id="IPR050545">
    <property type="entry name" value="Mycobact_MmpL"/>
</dbReference>
<evidence type="ECO:0000256" key="7">
    <source>
        <dbReference type="SAM" id="Phobius"/>
    </source>
</evidence>
<evidence type="ECO:0000256" key="6">
    <source>
        <dbReference type="ARBA" id="ARBA00023136"/>
    </source>
</evidence>
<proteinExistence type="inferred from homology"/>
<evidence type="ECO:0000256" key="1">
    <source>
        <dbReference type="ARBA" id="ARBA00004651"/>
    </source>
</evidence>
<evidence type="ECO:0000256" key="3">
    <source>
        <dbReference type="ARBA" id="ARBA00022475"/>
    </source>
</evidence>
<feature type="transmembrane region" description="Helical" evidence="7">
    <location>
        <begin position="688"/>
        <end position="707"/>
    </location>
</feature>
<feature type="domain" description="SSD" evidence="8">
    <location>
        <begin position="244"/>
        <end position="333"/>
    </location>
</feature>
<dbReference type="PROSITE" id="PS50156">
    <property type="entry name" value="SSD"/>
    <property type="match status" value="1"/>
</dbReference>